<evidence type="ECO:0000313" key="1">
    <source>
        <dbReference type="EMBL" id="EWC76525.1"/>
    </source>
</evidence>
<organism evidence="1 2">
    <name type="scientific">Plasmodium falciparum UGT5.1</name>
    <dbReference type="NCBI Taxonomy" id="1237627"/>
    <lineage>
        <taxon>Eukaryota</taxon>
        <taxon>Sar</taxon>
        <taxon>Alveolata</taxon>
        <taxon>Apicomplexa</taxon>
        <taxon>Aconoidasida</taxon>
        <taxon>Haemosporida</taxon>
        <taxon>Plasmodiidae</taxon>
        <taxon>Plasmodium</taxon>
        <taxon>Plasmodium (Laverania)</taxon>
    </lineage>
</organism>
<accession>W7JCG6</accession>
<reference evidence="1 2" key="1">
    <citation type="submission" date="2013-02" db="EMBL/GenBank/DDBJ databases">
        <title>The Genome Sequence of Plasmodium falciparum UGT5.1.</title>
        <authorList>
            <consortium name="The Broad Institute Genome Sequencing Platform"/>
            <consortium name="The Broad Institute Genome Sequencing Center for Infectious Disease"/>
            <person name="Neafsey D."/>
            <person name="Cheeseman I."/>
            <person name="Volkman S."/>
            <person name="Adams J."/>
            <person name="Walker B."/>
            <person name="Young S.K."/>
            <person name="Zeng Q."/>
            <person name="Gargeya S."/>
            <person name="Fitzgerald M."/>
            <person name="Haas B."/>
            <person name="Abouelleil A."/>
            <person name="Alvarado L."/>
            <person name="Arachchi H.M."/>
            <person name="Berlin A.M."/>
            <person name="Chapman S.B."/>
            <person name="Dewar J."/>
            <person name="Goldberg J."/>
            <person name="Griggs A."/>
            <person name="Gujja S."/>
            <person name="Hansen M."/>
            <person name="Howarth C."/>
            <person name="Imamovic A."/>
            <person name="Larimer J."/>
            <person name="McCowan C."/>
            <person name="Murphy C."/>
            <person name="Neiman D."/>
            <person name="Pearson M."/>
            <person name="Priest M."/>
            <person name="Roberts A."/>
            <person name="Saif S."/>
            <person name="Shea T."/>
            <person name="Sisk P."/>
            <person name="Sykes S."/>
            <person name="Wortman J."/>
            <person name="Nusbaum C."/>
            <person name="Birren B."/>
        </authorList>
    </citation>
    <scope>NUCLEOTIDE SEQUENCE [LARGE SCALE GENOMIC DNA]</scope>
    <source>
        <strain evidence="1 2">UGT5.1</strain>
    </source>
</reference>
<dbReference type="AlphaFoldDB" id="W7JCG6"/>
<proteinExistence type="predicted"/>
<dbReference type="Proteomes" id="UP000030697">
    <property type="component" value="Unassembled WGS sequence"/>
</dbReference>
<protein>
    <submittedName>
        <fullName evidence="1">Uncharacterized protein</fullName>
    </submittedName>
</protein>
<gene>
    <name evidence="1" type="ORF">C923_02809</name>
</gene>
<name>W7JCG6_PLAFA</name>
<evidence type="ECO:0000313" key="2">
    <source>
        <dbReference type="Proteomes" id="UP000030697"/>
    </source>
</evidence>
<sequence>MSNFIKTISIFGSNKDIKNNIHLLGEKKLAYIHDNIVYIINIEKNDIYIYDIHSSPVYILRHSKLLNLSVTCNFNNYAQANYISIWDTYQYKEQDHIEIKNIFSYDCAYHIFNECEKKRNIQQNEEKHNYILDICFVEELKCLLILTDDPC</sequence>
<dbReference type="EMBL" id="KE124568">
    <property type="protein sequence ID" value="EWC76525.1"/>
    <property type="molecule type" value="Genomic_DNA"/>
</dbReference>
<dbReference type="InterPro" id="IPR036322">
    <property type="entry name" value="WD40_repeat_dom_sf"/>
</dbReference>
<dbReference type="SUPFAM" id="SSF50978">
    <property type="entry name" value="WD40 repeat-like"/>
    <property type="match status" value="1"/>
</dbReference>